<feature type="transmembrane region" description="Helical" evidence="1">
    <location>
        <begin position="299"/>
        <end position="316"/>
    </location>
</feature>
<feature type="transmembrane region" description="Helical" evidence="1">
    <location>
        <begin position="219"/>
        <end position="239"/>
    </location>
</feature>
<gene>
    <name evidence="2" type="ORF">B0H63DRAFT_155818</name>
</gene>
<comment type="caution">
    <text evidence="2">The sequence shown here is derived from an EMBL/GenBank/DDBJ whole genome shotgun (WGS) entry which is preliminary data.</text>
</comment>
<feature type="transmembrane region" description="Helical" evidence="1">
    <location>
        <begin position="261"/>
        <end position="279"/>
    </location>
</feature>
<organism evidence="2 3">
    <name type="scientific">Podospora didyma</name>
    <dbReference type="NCBI Taxonomy" id="330526"/>
    <lineage>
        <taxon>Eukaryota</taxon>
        <taxon>Fungi</taxon>
        <taxon>Dikarya</taxon>
        <taxon>Ascomycota</taxon>
        <taxon>Pezizomycotina</taxon>
        <taxon>Sordariomycetes</taxon>
        <taxon>Sordariomycetidae</taxon>
        <taxon>Sordariales</taxon>
        <taxon>Podosporaceae</taxon>
        <taxon>Podospora</taxon>
    </lineage>
</organism>
<reference evidence="2" key="1">
    <citation type="journal article" date="2023" name="Mol. Phylogenet. Evol.">
        <title>Genome-scale phylogeny and comparative genomics of the fungal order Sordariales.</title>
        <authorList>
            <person name="Hensen N."/>
            <person name="Bonometti L."/>
            <person name="Westerberg I."/>
            <person name="Brannstrom I.O."/>
            <person name="Guillou S."/>
            <person name="Cros-Aarteil S."/>
            <person name="Calhoun S."/>
            <person name="Haridas S."/>
            <person name="Kuo A."/>
            <person name="Mondo S."/>
            <person name="Pangilinan J."/>
            <person name="Riley R."/>
            <person name="LaButti K."/>
            <person name="Andreopoulos B."/>
            <person name="Lipzen A."/>
            <person name="Chen C."/>
            <person name="Yan M."/>
            <person name="Daum C."/>
            <person name="Ng V."/>
            <person name="Clum A."/>
            <person name="Steindorff A."/>
            <person name="Ohm R.A."/>
            <person name="Martin F."/>
            <person name="Silar P."/>
            <person name="Natvig D.O."/>
            <person name="Lalanne C."/>
            <person name="Gautier V."/>
            <person name="Ament-Velasquez S.L."/>
            <person name="Kruys A."/>
            <person name="Hutchinson M.I."/>
            <person name="Powell A.J."/>
            <person name="Barry K."/>
            <person name="Miller A.N."/>
            <person name="Grigoriev I.V."/>
            <person name="Debuchy R."/>
            <person name="Gladieux P."/>
            <person name="Hiltunen Thoren M."/>
            <person name="Johannesson H."/>
        </authorList>
    </citation>
    <scope>NUCLEOTIDE SEQUENCE</scope>
    <source>
        <strain evidence="2">CBS 232.78</strain>
    </source>
</reference>
<evidence type="ECO:0000313" key="3">
    <source>
        <dbReference type="Proteomes" id="UP001285441"/>
    </source>
</evidence>
<proteinExistence type="predicted"/>
<reference evidence="2" key="2">
    <citation type="submission" date="2023-06" db="EMBL/GenBank/DDBJ databases">
        <authorList>
            <consortium name="Lawrence Berkeley National Laboratory"/>
            <person name="Haridas S."/>
            <person name="Hensen N."/>
            <person name="Bonometti L."/>
            <person name="Westerberg I."/>
            <person name="Brannstrom I.O."/>
            <person name="Guillou S."/>
            <person name="Cros-Aarteil S."/>
            <person name="Calhoun S."/>
            <person name="Kuo A."/>
            <person name="Mondo S."/>
            <person name="Pangilinan J."/>
            <person name="Riley R."/>
            <person name="LaButti K."/>
            <person name="Andreopoulos B."/>
            <person name="Lipzen A."/>
            <person name="Chen C."/>
            <person name="Yanf M."/>
            <person name="Daum C."/>
            <person name="Ng V."/>
            <person name="Clum A."/>
            <person name="Steindorff A."/>
            <person name="Ohm R."/>
            <person name="Martin F."/>
            <person name="Silar P."/>
            <person name="Natvig D."/>
            <person name="Lalanne C."/>
            <person name="Gautier V."/>
            <person name="Ament-velasquez S.L."/>
            <person name="Kruys A."/>
            <person name="Hutchinson M.I."/>
            <person name="Powell A.J."/>
            <person name="Barry K."/>
            <person name="Miller A.N."/>
            <person name="Grigoriev I.V."/>
            <person name="Debuchy R."/>
            <person name="Gladieux P."/>
            <person name="Thoren M.H."/>
            <person name="Johannesson H."/>
        </authorList>
    </citation>
    <scope>NUCLEOTIDE SEQUENCE</scope>
    <source>
        <strain evidence="2">CBS 232.78</strain>
    </source>
</reference>
<name>A0AAE0NT99_9PEZI</name>
<feature type="transmembrane region" description="Helical" evidence="1">
    <location>
        <begin position="68"/>
        <end position="90"/>
    </location>
</feature>
<evidence type="ECO:0000313" key="2">
    <source>
        <dbReference type="EMBL" id="KAK3387318.1"/>
    </source>
</evidence>
<dbReference type="AlphaFoldDB" id="A0AAE0NT99"/>
<dbReference type="EMBL" id="JAULSW010000003">
    <property type="protein sequence ID" value="KAK3387318.1"/>
    <property type="molecule type" value="Genomic_DNA"/>
</dbReference>
<keyword evidence="1" id="KW-1133">Transmembrane helix</keyword>
<dbReference type="Proteomes" id="UP001285441">
    <property type="component" value="Unassembled WGS sequence"/>
</dbReference>
<keyword evidence="1" id="KW-0812">Transmembrane</keyword>
<protein>
    <submittedName>
        <fullName evidence="2">Uncharacterized protein</fullName>
    </submittedName>
</protein>
<keyword evidence="3" id="KW-1185">Reference proteome</keyword>
<evidence type="ECO:0000256" key="1">
    <source>
        <dbReference type="SAM" id="Phobius"/>
    </source>
</evidence>
<accession>A0AAE0NT99</accession>
<sequence length="507" mass="54739">MGTCFQLRSFVTTRMSFHFPFKTSNLPLHFSQGSKRRPSSVMPPSGGPQRSTHYISWQSPPSTWWLDWAYTTVLCALGAIFIGLMLLTLVSKLTGGRRILLNIALKPEYVLINAALVGYLIVAPSSNFLVRYTCSSGAEGRDVSGVSDMFGEGAYLGWLITGISTFFENEILGGGTFFFHYNGGSPSSLVPGGPPSRHPSMAVASPLISQRIITELTRFGWEGVVFFVSTCVAVAYYIVKVHVQAEAGEKTGPVVEAPEQVLSYGVVITAFLLISAYNVPVPPGPSGGASSSSPSQRELRIFGWTVLHLLCLITLISGSSGGIANLIPFPGILFIFFVATKMGESLMASTTSYVAPSSSSRREAGTENFHSGTVLPVVMVTTVTLLGWAMDETREKPFRDAFVAGSMSEEVMKSQCRYEYAFFPPSEHKISQWSQASGLGIGLLGLVRYVPKLEQKIRSLVGRRRRSGGYDYEELAPSEGVARTTSFGLGPVEAAAAAAAGRNPREE</sequence>
<keyword evidence="1" id="KW-0472">Membrane</keyword>
<feature type="transmembrane region" description="Helical" evidence="1">
    <location>
        <begin position="369"/>
        <end position="390"/>
    </location>
</feature>